<keyword evidence="3 14" id="KW-0479">Metal-binding</keyword>
<comment type="caution">
    <text evidence="16">The sequence shown here is derived from an EMBL/GenBank/DDBJ whole genome shotgun (WGS) entry which is preliminary data.</text>
</comment>
<dbReference type="GO" id="GO:0019379">
    <property type="term" value="P:sulfate assimilation, phosphoadenylyl sulfate reduction by phosphoadenylyl-sulfate reductase (thioredoxin)"/>
    <property type="evidence" value="ECO:0007669"/>
    <property type="project" value="UniProtKB-UniRule"/>
</dbReference>
<evidence type="ECO:0000256" key="4">
    <source>
        <dbReference type="ARBA" id="ARBA00023002"/>
    </source>
</evidence>
<evidence type="ECO:0000256" key="7">
    <source>
        <dbReference type="ARBA" id="ARBA00024298"/>
    </source>
</evidence>
<evidence type="ECO:0000256" key="9">
    <source>
        <dbReference type="ARBA" id="ARBA00024386"/>
    </source>
</evidence>
<keyword evidence="4 14" id="KW-0560">Oxidoreductase</keyword>
<proteinExistence type="inferred from homology"/>
<keyword evidence="6 14" id="KW-0411">Iron-sulfur</keyword>
<comment type="subcellular location">
    <subcellularLocation>
        <location evidence="14">Cytoplasm</location>
    </subcellularLocation>
</comment>
<feature type="binding site" evidence="14">
    <location>
        <position position="196"/>
    </location>
    <ligand>
        <name>[4Fe-4S] cluster</name>
        <dbReference type="ChEBI" id="CHEBI:49883"/>
    </ligand>
</feature>
<reference evidence="16 17" key="1">
    <citation type="submission" date="2015-06" db="EMBL/GenBank/DDBJ databases">
        <title>Draft genome sequencing of a biphenyl-degrading bacterium, Janthinobacterium lividum MEG1.</title>
        <authorList>
            <person name="Shimodaira J."/>
            <person name="Hatta T."/>
        </authorList>
    </citation>
    <scope>NUCLEOTIDE SEQUENCE [LARGE SCALE GENOMIC DNA]</scope>
    <source>
        <strain evidence="16 17">MEG1</strain>
    </source>
</reference>
<dbReference type="NCBIfam" id="NF002537">
    <property type="entry name" value="PRK02090.1"/>
    <property type="match status" value="1"/>
</dbReference>
<dbReference type="GO" id="GO:0004604">
    <property type="term" value="F:phosphoadenylyl-sulfate reductase (thioredoxin) activity"/>
    <property type="evidence" value="ECO:0007669"/>
    <property type="project" value="UniProtKB-UniRule"/>
</dbReference>
<evidence type="ECO:0000256" key="3">
    <source>
        <dbReference type="ARBA" id="ARBA00022723"/>
    </source>
</evidence>
<dbReference type="GO" id="GO:0070814">
    <property type="term" value="P:hydrogen sulfide biosynthetic process"/>
    <property type="evidence" value="ECO:0007669"/>
    <property type="project" value="UniProtKB-UniRule"/>
</dbReference>
<evidence type="ECO:0000256" key="5">
    <source>
        <dbReference type="ARBA" id="ARBA00023004"/>
    </source>
</evidence>
<evidence type="ECO:0000313" key="17">
    <source>
        <dbReference type="Proteomes" id="UP000179840"/>
    </source>
</evidence>
<organism evidence="16 17">
    <name type="scientific">Janthinobacterium lividum</name>
    <dbReference type="NCBI Taxonomy" id="29581"/>
    <lineage>
        <taxon>Bacteria</taxon>
        <taxon>Pseudomonadati</taxon>
        <taxon>Pseudomonadota</taxon>
        <taxon>Betaproteobacteria</taxon>
        <taxon>Burkholderiales</taxon>
        <taxon>Oxalobacteraceae</taxon>
        <taxon>Janthinobacterium</taxon>
    </lineage>
</organism>
<evidence type="ECO:0000313" key="16">
    <source>
        <dbReference type="EMBL" id="OHV94781.1"/>
    </source>
</evidence>
<evidence type="ECO:0000256" key="14">
    <source>
        <dbReference type="HAMAP-Rule" id="MF_00063"/>
    </source>
</evidence>
<dbReference type="GO" id="GO:0019344">
    <property type="term" value="P:cysteine biosynthetic process"/>
    <property type="evidence" value="ECO:0007669"/>
    <property type="project" value="InterPro"/>
</dbReference>
<comment type="cofactor">
    <cofactor evidence="14">
        <name>[4Fe-4S] cluster</name>
        <dbReference type="ChEBI" id="CHEBI:49883"/>
    </cofactor>
    <text evidence="14">Binds 1 [4Fe-4S] cluster per subunit.</text>
</comment>
<dbReference type="AlphaFoldDB" id="A0A1S1U586"/>
<feature type="active site" description="Nucleophile; cysteine thiosulfonate intermediate" evidence="14">
    <location>
        <position position="221"/>
    </location>
</feature>
<accession>A0A1S1U586</accession>
<protein>
    <recommendedName>
        <fullName evidence="10 14">Adenosine 5'-phosphosulfate reductase</fullName>
        <shortName evidence="14">APS reductase</shortName>
        <ecNumber evidence="9 14">1.8.4.10</ecNumber>
    </recommendedName>
    <alternativeName>
        <fullName evidence="12 14">5'-adenylylsulfate reductase</fullName>
    </alternativeName>
    <alternativeName>
        <fullName evidence="11 14">Thioredoxin-dependent 5'-adenylylsulfate reductase</fullName>
    </alternativeName>
</protein>
<dbReference type="Proteomes" id="UP000179840">
    <property type="component" value="Unassembled WGS sequence"/>
</dbReference>
<feature type="binding site" evidence="14">
    <location>
        <position position="193"/>
    </location>
    <ligand>
        <name>[4Fe-4S] cluster</name>
        <dbReference type="ChEBI" id="CHEBI:49883"/>
    </ligand>
</feature>
<feature type="binding site" evidence="14">
    <location>
        <position position="111"/>
    </location>
    <ligand>
        <name>[4Fe-4S] cluster</name>
        <dbReference type="ChEBI" id="CHEBI:49883"/>
    </ligand>
</feature>
<gene>
    <name evidence="14" type="primary">cysH</name>
    <name evidence="16" type="ORF">AKG95_20870</name>
</gene>
<evidence type="ECO:0000256" key="1">
    <source>
        <dbReference type="ARBA" id="ARBA00009732"/>
    </source>
</evidence>
<evidence type="ECO:0000259" key="15">
    <source>
        <dbReference type="Pfam" id="PF01507"/>
    </source>
</evidence>
<dbReference type="NCBIfam" id="TIGR02055">
    <property type="entry name" value="APS_reductase"/>
    <property type="match status" value="1"/>
</dbReference>
<dbReference type="NCBIfam" id="TIGR00434">
    <property type="entry name" value="cysH"/>
    <property type="match status" value="1"/>
</dbReference>
<dbReference type="EMBL" id="LFKP01000011">
    <property type="protein sequence ID" value="OHV94781.1"/>
    <property type="molecule type" value="Genomic_DNA"/>
</dbReference>
<dbReference type="GO" id="GO:0043866">
    <property type="term" value="F:adenylyl-sulfate reductase (thioredoxin) activity"/>
    <property type="evidence" value="ECO:0007669"/>
    <property type="project" value="UniProtKB-EC"/>
</dbReference>
<sequence length="238" mass="26703">MSDLTSLIDATEQTLTRIAAEFSPAVFASSLAAEDMVLTDMILKAKLPIGIFSLETGRLHQETLAVLDKVKARYDHDITLYRPQPEAVAAYVEQNGLNAFYNSVEMRRECCRIRKVEPLGRALAGNKAWITGQRRAQSTTRAELHVQEDDAAHAMTKFNPLADWSEQDVWDYIRANDVPYNALHDQGYPSIGCEPCTRAVQPGEDVRAGRWWWENPDSKECGLHMVDGKLIRIKSVAA</sequence>
<keyword evidence="5 14" id="KW-0408">Iron</keyword>
<comment type="catalytic activity">
    <reaction evidence="13 14">
        <text>[thioredoxin]-disulfide + sulfite + AMP + 2 H(+) = adenosine 5'-phosphosulfate + [thioredoxin]-dithiol</text>
        <dbReference type="Rhea" id="RHEA:21976"/>
        <dbReference type="Rhea" id="RHEA-COMP:10698"/>
        <dbReference type="Rhea" id="RHEA-COMP:10700"/>
        <dbReference type="ChEBI" id="CHEBI:15378"/>
        <dbReference type="ChEBI" id="CHEBI:17359"/>
        <dbReference type="ChEBI" id="CHEBI:29950"/>
        <dbReference type="ChEBI" id="CHEBI:50058"/>
        <dbReference type="ChEBI" id="CHEBI:58243"/>
        <dbReference type="ChEBI" id="CHEBI:456215"/>
        <dbReference type="EC" id="1.8.4.10"/>
    </reaction>
</comment>
<dbReference type="InterPro" id="IPR011798">
    <property type="entry name" value="APS_reductase"/>
</dbReference>
<dbReference type="HAMAP" id="MF_00063">
    <property type="entry name" value="CysH"/>
    <property type="match status" value="1"/>
</dbReference>
<dbReference type="InterPro" id="IPR002500">
    <property type="entry name" value="PAPS_reduct_dom"/>
</dbReference>
<evidence type="ECO:0000256" key="2">
    <source>
        <dbReference type="ARBA" id="ARBA00022490"/>
    </source>
</evidence>
<evidence type="ECO:0000256" key="6">
    <source>
        <dbReference type="ARBA" id="ARBA00023014"/>
    </source>
</evidence>
<evidence type="ECO:0000256" key="13">
    <source>
        <dbReference type="ARBA" id="ARBA00048441"/>
    </source>
</evidence>
<dbReference type="GO" id="GO:0005737">
    <property type="term" value="C:cytoplasm"/>
    <property type="evidence" value="ECO:0007669"/>
    <property type="project" value="UniProtKB-SubCell"/>
</dbReference>
<evidence type="ECO:0000256" key="10">
    <source>
        <dbReference type="ARBA" id="ARBA00029514"/>
    </source>
</evidence>
<dbReference type="RefSeq" id="WP_071078848.1">
    <property type="nucleotide sequence ID" value="NZ_LFKP01000011.1"/>
</dbReference>
<comment type="similarity">
    <text evidence="1 14">Belongs to the PAPS reductase family. CysH subfamily.</text>
</comment>
<dbReference type="GO" id="GO:0051539">
    <property type="term" value="F:4 iron, 4 sulfur cluster binding"/>
    <property type="evidence" value="ECO:0007669"/>
    <property type="project" value="UniProtKB-UniRule"/>
</dbReference>
<dbReference type="GO" id="GO:0046872">
    <property type="term" value="F:metal ion binding"/>
    <property type="evidence" value="ECO:0007669"/>
    <property type="project" value="UniProtKB-KW"/>
</dbReference>
<name>A0A1S1U586_9BURK</name>
<dbReference type="InterPro" id="IPR014729">
    <property type="entry name" value="Rossmann-like_a/b/a_fold"/>
</dbReference>
<dbReference type="PANTHER" id="PTHR46482:SF9">
    <property type="entry name" value="5'-ADENYLYLSULFATE REDUCTASE 1, CHLOROPLASTIC"/>
    <property type="match status" value="1"/>
</dbReference>
<feature type="domain" description="Phosphoadenosine phosphosulphate reductase" evidence="15">
    <location>
        <begin position="25"/>
        <end position="199"/>
    </location>
</feature>
<evidence type="ECO:0000256" key="12">
    <source>
        <dbReference type="ARBA" id="ARBA00032041"/>
    </source>
</evidence>
<dbReference type="SUPFAM" id="SSF52402">
    <property type="entry name" value="Adenine nucleotide alpha hydrolases-like"/>
    <property type="match status" value="1"/>
</dbReference>
<dbReference type="PIRSF" id="PIRSF000857">
    <property type="entry name" value="PAPS_reductase"/>
    <property type="match status" value="1"/>
</dbReference>
<comment type="function">
    <text evidence="7 14">Catalyzes the formation of sulfite from adenosine 5'-phosphosulfate (APS) using thioredoxin as an electron donor.</text>
</comment>
<dbReference type="PANTHER" id="PTHR46482">
    <property type="entry name" value="5'-ADENYLYLSULFATE REDUCTASE 3, CHLOROPLASTIC"/>
    <property type="match status" value="1"/>
</dbReference>
<dbReference type="Pfam" id="PF01507">
    <property type="entry name" value="PAPS_reduct"/>
    <property type="match status" value="1"/>
</dbReference>
<feature type="binding site" evidence="14">
    <location>
        <position position="110"/>
    </location>
    <ligand>
        <name>[4Fe-4S] cluster</name>
        <dbReference type="ChEBI" id="CHEBI:49883"/>
    </ligand>
</feature>
<dbReference type="EC" id="1.8.4.10" evidence="9 14"/>
<keyword evidence="2 14" id="KW-0963">Cytoplasm</keyword>
<dbReference type="Gene3D" id="3.40.50.620">
    <property type="entry name" value="HUPs"/>
    <property type="match status" value="1"/>
</dbReference>
<dbReference type="CDD" id="cd23945">
    <property type="entry name" value="PAPS_reductase"/>
    <property type="match status" value="1"/>
</dbReference>
<evidence type="ECO:0000256" key="11">
    <source>
        <dbReference type="ARBA" id="ARBA00030894"/>
    </source>
</evidence>
<comment type="pathway">
    <text evidence="8 14">Sulfur metabolism; hydrogen sulfide biosynthesis; sulfite from sulfate.</text>
</comment>
<evidence type="ECO:0000256" key="8">
    <source>
        <dbReference type="ARBA" id="ARBA00024327"/>
    </source>
</evidence>
<dbReference type="InterPro" id="IPR004511">
    <property type="entry name" value="PAPS/APS_Rdtase"/>
</dbReference>